<gene>
    <name evidence="1" type="ORF">FTV88_0561</name>
</gene>
<keyword evidence="2" id="KW-1185">Reference proteome</keyword>
<dbReference type="AlphaFoldDB" id="A0A5Q2N335"/>
<protein>
    <submittedName>
        <fullName evidence="1">Uncharacterized protein</fullName>
    </submittedName>
</protein>
<evidence type="ECO:0000313" key="2">
    <source>
        <dbReference type="Proteomes" id="UP000366051"/>
    </source>
</evidence>
<dbReference type="OrthoDB" id="9777242at2"/>
<dbReference type="KEGG" id="hcv:FTV88_0561"/>
<evidence type="ECO:0000313" key="1">
    <source>
        <dbReference type="EMBL" id="QGG46740.1"/>
    </source>
</evidence>
<reference evidence="2" key="1">
    <citation type="submission" date="2019-11" db="EMBL/GenBank/DDBJ databases">
        <title>Genome sequence of Heliorestis convoluta strain HH, an alkaliphilic and minimalistic phototrophic bacterium from a soda lake in Egypt.</title>
        <authorList>
            <person name="Dewey E.D."/>
            <person name="Stokes L.M."/>
            <person name="Burchell B.M."/>
            <person name="Shaffer K.N."/>
            <person name="Huntington A.M."/>
            <person name="Baker J.M."/>
            <person name="Nadendla S."/>
            <person name="Giglio M.G."/>
            <person name="Touchman J.W."/>
            <person name="Blankenship R.E."/>
            <person name="Madigan M.T."/>
            <person name="Sattley W.M."/>
        </authorList>
    </citation>
    <scope>NUCLEOTIDE SEQUENCE [LARGE SCALE GENOMIC DNA]</scope>
    <source>
        <strain evidence="2">HH</strain>
    </source>
</reference>
<accession>A0A5Q2N335</accession>
<sequence length="221" mass="25093">MSAFLGPIHHWLYRKIRLVVEREELVYDKAVDICNDKAVEIRSEVWEVYGEPLPNLSLDQLIDGRNIHGWLQNQINIAETREAAQIQKLIESCGDVGQSAVEKAFMEQGTLCGREAVEKGALLAGADEIYKVLNNYLLNGMPCDQVNRLTSNENEQVVWESSVCLQERNWKQTTVDVSLMKHLYGLWIDAFVKAINPALSYRQSADTLKGDPINRYEIRGA</sequence>
<dbReference type="Proteomes" id="UP000366051">
    <property type="component" value="Chromosome"/>
</dbReference>
<dbReference type="RefSeq" id="WP_153724255.1">
    <property type="nucleotide sequence ID" value="NZ_CP045875.1"/>
</dbReference>
<name>A0A5Q2N335_9FIRM</name>
<proteinExistence type="predicted"/>
<organism evidence="1 2">
    <name type="scientific">Heliorestis convoluta</name>
    <dbReference type="NCBI Taxonomy" id="356322"/>
    <lineage>
        <taxon>Bacteria</taxon>
        <taxon>Bacillati</taxon>
        <taxon>Bacillota</taxon>
        <taxon>Clostridia</taxon>
        <taxon>Eubacteriales</taxon>
        <taxon>Heliobacteriaceae</taxon>
        <taxon>Heliorestis</taxon>
    </lineage>
</organism>
<dbReference type="EMBL" id="CP045875">
    <property type="protein sequence ID" value="QGG46740.1"/>
    <property type="molecule type" value="Genomic_DNA"/>
</dbReference>